<dbReference type="EMBL" id="JAIWYP010000012">
    <property type="protein sequence ID" value="KAH3729465.1"/>
    <property type="molecule type" value="Genomic_DNA"/>
</dbReference>
<keyword evidence="2" id="KW-1185">Reference proteome</keyword>
<name>A0A9D4CPZ7_DREPO</name>
<sequence>MTGPVTGQSITDPVTRQLLTCPVTDCRFAWPFHWSCNPCLEKGRCCTGVTLFHWISTSGYTFTRRCRHSTSRILRRMTHLLLQRFTITTGVDIGYALLIRAVLVVDPFVKRLSQRSGRHYSMRPLSSVAEHCLGIAWITDIAAPHVGALGPPVPLAVLPLIP</sequence>
<reference evidence="1" key="2">
    <citation type="submission" date="2020-11" db="EMBL/GenBank/DDBJ databases">
        <authorList>
            <person name="McCartney M.A."/>
            <person name="Auch B."/>
            <person name="Kono T."/>
            <person name="Mallez S."/>
            <person name="Becker A."/>
            <person name="Gohl D.M."/>
            <person name="Silverstein K.A.T."/>
            <person name="Koren S."/>
            <person name="Bechman K.B."/>
            <person name="Herman A."/>
            <person name="Abrahante J.E."/>
            <person name="Garbe J."/>
        </authorList>
    </citation>
    <scope>NUCLEOTIDE SEQUENCE</scope>
    <source>
        <strain evidence="1">Duluth1</strain>
        <tissue evidence="1">Whole animal</tissue>
    </source>
</reference>
<dbReference type="Proteomes" id="UP000828390">
    <property type="component" value="Unassembled WGS sequence"/>
</dbReference>
<protein>
    <submittedName>
        <fullName evidence="1">Uncharacterized protein</fullName>
    </submittedName>
</protein>
<accession>A0A9D4CPZ7</accession>
<proteinExistence type="predicted"/>
<gene>
    <name evidence="1" type="ORF">DPMN_055436</name>
</gene>
<comment type="caution">
    <text evidence="1">The sequence shown here is derived from an EMBL/GenBank/DDBJ whole genome shotgun (WGS) entry which is preliminary data.</text>
</comment>
<organism evidence="1 2">
    <name type="scientific">Dreissena polymorpha</name>
    <name type="common">Zebra mussel</name>
    <name type="synonym">Mytilus polymorpha</name>
    <dbReference type="NCBI Taxonomy" id="45954"/>
    <lineage>
        <taxon>Eukaryota</taxon>
        <taxon>Metazoa</taxon>
        <taxon>Spiralia</taxon>
        <taxon>Lophotrochozoa</taxon>
        <taxon>Mollusca</taxon>
        <taxon>Bivalvia</taxon>
        <taxon>Autobranchia</taxon>
        <taxon>Heteroconchia</taxon>
        <taxon>Euheterodonta</taxon>
        <taxon>Imparidentia</taxon>
        <taxon>Neoheterodontei</taxon>
        <taxon>Myida</taxon>
        <taxon>Dreissenoidea</taxon>
        <taxon>Dreissenidae</taxon>
        <taxon>Dreissena</taxon>
    </lineage>
</organism>
<evidence type="ECO:0000313" key="1">
    <source>
        <dbReference type="EMBL" id="KAH3729465.1"/>
    </source>
</evidence>
<dbReference type="AlphaFoldDB" id="A0A9D4CPZ7"/>
<evidence type="ECO:0000313" key="2">
    <source>
        <dbReference type="Proteomes" id="UP000828390"/>
    </source>
</evidence>
<reference evidence="1" key="1">
    <citation type="journal article" date="2019" name="bioRxiv">
        <title>The Genome of the Zebra Mussel, Dreissena polymorpha: A Resource for Invasive Species Research.</title>
        <authorList>
            <person name="McCartney M.A."/>
            <person name="Auch B."/>
            <person name="Kono T."/>
            <person name="Mallez S."/>
            <person name="Zhang Y."/>
            <person name="Obille A."/>
            <person name="Becker A."/>
            <person name="Abrahante J.E."/>
            <person name="Garbe J."/>
            <person name="Badalamenti J.P."/>
            <person name="Herman A."/>
            <person name="Mangelson H."/>
            <person name="Liachko I."/>
            <person name="Sullivan S."/>
            <person name="Sone E.D."/>
            <person name="Koren S."/>
            <person name="Silverstein K.A.T."/>
            <person name="Beckman K.B."/>
            <person name="Gohl D.M."/>
        </authorList>
    </citation>
    <scope>NUCLEOTIDE SEQUENCE</scope>
    <source>
        <strain evidence="1">Duluth1</strain>
        <tissue evidence="1">Whole animal</tissue>
    </source>
</reference>